<protein>
    <submittedName>
        <fullName evidence="1">Uncharacterized protein</fullName>
    </submittedName>
</protein>
<dbReference type="EMBL" id="LAZR01036671">
    <property type="protein sequence ID" value="KKL24236.1"/>
    <property type="molecule type" value="Genomic_DNA"/>
</dbReference>
<accession>A0A0F9E2W6</accession>
<name>A0A0F9E2W6_9ZZZZ</name>
<gene>
    <name evidence="1" type="ORF">LCGC14_2417370</name>
</gene>
<proteinExistence type="predicted"/>
<organism evidence="1">
    <name type="scientific">marine sediment metagenome</name>
    <dbReference type="NCBI Taxonomy" id="412755"/>
    <lineage>
        <taxon>unclassified sequences</taxon>
        <taxon>metagenomes</taxon>
        <taxon>ecological metagenomes</taxon>
    </lineage>
</organism>
<sequence length="66" mass="7974">MIENPDAEKHRKAKKWIEARAPKYVKEAYKELISMISELDNIVKEMERINRDIKKTIEKFIETRVK</sequence>
<evidence type="ECO:0000313" key="1">
    <source>
        <dbReference type="EMBL" id="KKL24236.1"/>
    </source>
</evidence>
<comment type="caution">
    <text evidence="1">The sequence shown here is derived from an EMBL/GenBank/DDBJ whole genome shotgun (WGS) entry which is preliminary data.</text>
</comment>
<dbReference type="AlphaFoldDB" id="A0A0F9E2W6"/>
<reference evidence="1" key="1">
    <citation type="journal article" date="2015" name="Nature">
        <title>Complex archaea that bridge the gap between prokaryotes and eukaryotes.</title>
        <authorList>
            <person name="Spang A."/>
            <person name="Saw J.H."/>
            <person name="Jorgensen S.L."/>
            <person name="Zaremba-Niedzwiedzka K."/>
            <person name="Martijn J."/>
            <person name="Lind A.E."/>
            <person name="van Eijk R."/>
            <person name="Schleper C."/>
            <person name="Guy L."/>
            <person name="Ettema T.J."/>
        </authorList>
    </citation>
    <scope>NUCLEOTIDE SEQUENCE</scope>
</reference>